<comment type="caution">
    <text evidence="1">The sequence shown here is derived from an EMBL/GenBank/DDBJ whole genome shotgun (WGS) entry which is preliminary data.</text>
</comment>
<accession>A0A3M7PQ89</accession>
<dbReference type="Proteomes" id="UP000276133">
    <property type="component" value="Unassembled WGS sequence"/>
</dbReference>
<protein>
    <submittedName>
        <fullName evidence="1">Uncharacterized protein</fullName>
    </submittedName>
</protein>
<keyword evidence="2" id="KW-1185">Reference proteome</keyword>
<organism evidence="1 2">
    <name type="scientific">Brachionus plicatilis</name>
    <name type="common">Marine rotifer</name>
    <name type="synonym">Brachionus muelleri</name>
    <dbReference type="NCBI Taxonomy" id="10195"/>
    <lineage>
        <taxon>Eukaryota</taxon>
        <taxon>Metazoa</taxon>
        <taxon>Spiralia</taxon>
        <taxon>Gnathifera</taxon>
        <taxon>Rotifera</taxon>
        <taxon>Eurotatoria</taxon>
        <taxon>Monogononta</taxon>
        <taxon>Pseudotrocha</taxon>
        <taxon>Ploima</taxon>
        <taxon>Brachionidae</taxon>
        <taxon>Brachionus</taxon>
    </lineage>
</organism>
<gene>
    <name evidence="1" type="ORF">BpHYR1_013082</name>
</gene>
<dbReference type="AlphaFoldDB" id="A0A3M7PQ89"/>
<sequence>MTKKSTGPKLSIVKAVTSNQEKFSEITKNGFIRIGHTQIRVSQWKFEAKPTQCFNCQALAHKT</sequence>
<reference evidence="1 2" key="1">
    <citation type="journal article" date="2018" name="Sci. Rep.">
        <title>Genomic signatures of local adaptation to the degree of environmental predictability in rotifers.</title>
        <authorList>
            <person name="Franch-Gras L."/>
            <person name="Hahn C."/>
            <person name="Garcia-Roger E.M."/>
            <person name="Carmona M.J."/>
            <person name="Serra M."/>
            <person name="Gomez A."/>
        </authorList>
    </citation>
    <scope>NUCLEOTIDE SEQUENCE [LARGE SCALE GENOMIC DNA]</scope>
    <source>
        <strain evidence="1">HYR1</strain>
    </source>
</reference>
<proteinExistence type="predicted"/>
<evidence type="ECO:0000313" key="2">
    <source>
        <dbReference type="Proteomes" id="UP000276133"/>
    </source>
</evidence>
<dbReference type="EMBL" id="REGN01009411">
    <property type="protein sequence ID" value="RNA01213.1"/>
    <property type="molecule type" value="Genomic_DNA"/>
</dbReference>
<evidence type="ECO:0000313" key="1">
    <source>
        <dbReference type="EMBL" id="RNA01213.1"/>
    </source>
</evidence>
<name>A0A3M7PQ89_BRAPC</name>